<dbReference type="EMBL" id="JAPMLT010000008">
    <property type="protein sequence ID" value="MCX7571031.1"/>
    <property type="molecule type" value="Genomic_DNA"/>
</dbReference>
<comment type="caution">
    <text evidence="2">The sequence shown here is derived from an EMBL/GenBank/DDBJ whole genome shotgun (WGS) entry which is preliminary data.</text>
</comment>
<feature type="transmembrane region" description="Helical" evidence="1">
    <location>
        <begin position="183"/>
        <end position="208"/>
    </location>
</feature>
<dbReference type="RefSeq" id="WP_267152279.1">
    <property type="nucleotide sequence ID" value="NZ_JAPMLT010000008.1"/>
</dbReference>
<feature type="transmembrane region" description="Helical" evidence="1">
    <location>
        <begin position="29"/>
        <end position="48"/>
    </location>
</feature>
<feature type="transmembrane region" description="Helical" evidence="1">
    <location>
        <begin position="91"/>
        <end position="112"/>
    </location>
</feature>
<feature type="transmembrane region" description="Helical" evidence="1">
    <location>
        <begin position="418"/>
        <end position="436"/>
    </location>
</feature>
<reference evidence="2 3" key="1">
    <citation type="submission" date="2022-11" db="EMBL/GenBank/DDBJ databases">
        <title>Study of microbial diversity in lake waters.</title>
        <authorList>
            <person name="Zhang J."/>
        </authorList>
    </citation>
    <scope>NUCLEOTIDE SEQUENCE [LARGE SCALE GENOMIC DNA]</scope>
    <source>
        <strain evidence="2 3">DT12</strain>
    </source>
</reference>
<gene>
    <name evidence="2" type="ORF">OS242_13860</name>
</gene>
<feature type="transmembrane region" description="Helical" evidence="1">
    <location>
        <begin position="443"/>
        <end position="460"/>
    </location>
</feature>
<evidence type="ECO:0000313" key="3">
    <source>
        <dbReference type="Proteomes" id="UP001208017"/>
    </source>
</evidence>
<sequence>MARSTRRSYEYSWRDYAFESEEGRRGPSAFLYALPCVAVWAAYLLVFFPGLMSMDSLVQWQQLQTMELSDSHPVFHTLLNWVLTRLWESPAAIALAQIFALSLVFGAAMAQLERLGVPVWVRVSLTVFVCLLPTNGMMVLNLWKDVPYSISLLWLTVLCLKVFQSDGAWLSERRHQAVLGISLMFVILLRHNGILPATATLLAIGIVYREQWRRALIIGAVCVLTVVTVKGPVYESLQVQPGERWQALSLPVHQIGAMVRAGVAVQPEDRELLASLLPMEEWERSYRPYTVDTLVHHPDFQKQILNEKSGEFVRLWVRFVAEHPHVAFVDGTGLTSLVWSVPQPADGYTYTTQRDIDANKMGLRLAHPLSPERENAVRQLVAWTEEPARVWWMWRPALYLYALCALAVVAAIRLGREALLVTVPILANAAGLLVTLPAQDVRYLYGALLIAPVIAGLAFAKEDRVGRAHPFWK</sequence>
<dbReference type="Proteomes" id="UP001208017">
    <property type="component" value="Unassembled WGS sequence"/>
</dbReference>
<keyword evidence="1" id="KW-0812">Transmembrane</keyword>
<feature type="transmembrane region" description="Helical" evidence="1">
    <location>
        <begin position="396"/>
        <end position="412"/>
    </location>
</feature>
<accession>A0ABT3X3J8</accession>
<dbReference type="Pfam" id="PF19484">
    <property type="entry name" value="DUF6020"/>
    <property type="match status" value="1"/>
</dbReference>
<feature type="transmembrane region" description="Helical" evidence="1">
    <location>
        <begin position="214"/>
        <end position="234"/>
    </location>
</feature>
<evidence type="ECO:0000256" key="1">
    <source>
        <dbReference type="SAM" id="Phobius"/>
    </source>
</evidence>
<feature type="transmembrane region" description="Helical" evidence="1">
    <location>
        <begin position="119"/>
        <end position="140"/>
    </location>
</feature>
<organism evidence="2 3">
    <name type="scientific">Tumebacillus lacus</name>
    <dbReference type="NCBI Taxonomy" id="2995335"/>
    <lineage>
        <taxon>Bacteria</taxon>
        <taxon>Bacillati</taxon>
        <taxon>Bacillota</taxon>
        <taxon>Bacilli</taxon>
        <taxon>Bacillales</taxon>
        <taxon>Alicyclobacillaceae</taxon>
        <taxon>Tumebacillus</taxon>
    </lineage>
</organism>
<name>A0ABT3X3J8_9BACL</name>
<dbReference type="InterPro" id="IPR046062">
    <property type="entry name" value="DUF6020"/>
</dbReference>
<proteinExistence type="predicted"/>
<keyword evidence="1" id="KW-1133">Transmembrane helix</keyword>
<keyword evidence="3" id="KW-1185">Reference proteome</keyword>
<protein>
    <submittedName>
        <fullName evidence="2">DUF6020 family protein</fullName>
    </submittedName>
</protein>
<keyword evidence="1" id="KW-0472">Membrane</keyword>
<evidence type="ECO:0000313" key="2">
    <source>
        <dbReference type="EMBL" id="MCX7571031.1"/>
    </source>
</evidence>